<gene>
    <name evidence="8" type="ORF">IJ22_27260</name>
</gene>
<keyword evidence="3" id="KW-0804">Transcription</keyword>
<dbReference type="SMART" id="SM00346">
    <property type="entry name" value="HTH_ICLR"/>
    <property type="match status" value="1"/>
</dbReference>
<dbReference type="Proteomes" id="UP000061660">
    <property type="component" value="Chromosome"/>
</dbReference>
<reference evidence="8 9" key="2">
    <citation type="journal article" date="2016" name="Genome Announc.">
        <title>Complete Genome Sequences of Two Interactive Moderate Thermophiles, Paenibacillus napthalenovorans 32O-Y and Paenibacillus sp. 32O-W.</title>
        <authorList>
            <person name="Butler R.R.III."/>
            <person name="Wang J."/>
            <person name="Stark B.C."/>
            <person name="Pombert J.F."/>
        </authorList>
    </citation>
    <scope>NUCLEOTIDE SEQUENCE [LARGE SCALE GENOMIC DNA]</scope>
    <source>
        <strain evidence="8 9">32O-Y</strain>
    </source>
</reference>
<feature type="domain" description="IclR-ED" evidence="7">
    <location>
        <begin position="73"/>
        <end position="255"/>
    </location>
</feature>
<dbReference type="Gene3D" id="1.10.10.10">
    <property type="entry name" value="Winged helix-like DNA-binding domain superfamily/Winged helix DNA-binding domain"/>
    <property type="match status" value="1"/>
</dbReference>
<dbReference type="InterPro" id="IPR036390">
    <property type="entry name" value="WH_DNA-bd_sf"/>
</dbReference>
<dbReference type="SUPFAM" id="SSF46785">
    <property type="entry name" value="Winged helix' DNA-binding domain"/>
    <property type="match status" value="1"/>
</dbReference>
<dbReference type="Pfam" id="PF01614">
    <property type="entry name" value="IclR_C"/>
    <property type="match status" value="1"/>
</dbReference>
<evidence type="ECO:0000313" key="8">
    <source>
        <dbReference type="EMBL" id="ALS23099.1"/>
    </source>
</evidence>
<dbReference type="GO" id="GO:0045892">
    <property type="term" value="P:negative regulation of DNA-templated transcription"/>
    <property type="evidence" value="ECO:0007669"/>
    <property type="project" value="TreeGrafter"/>
</dbReference>
<evidence type="ECO:0000256" key="4">
    <source>
        <dbReference type="ARBA" id="ARBA00058938"/>
    </source>
</evidence>
<dbReference type="RefSeq" id="WP_062409153.1">
    <property type="nucleotide sequence ID" value="NZ_CP013652.1"/>
</dbReference>
<comment type="function">
    <text evidence="4">May be an activator protein for the gylABX operon.</text>
</comment>
<dbReference type="InterPro" id="IPR005471">
    <property type="entry name" value="Tscrpt_reg_IclR_N"/>
</dbReference>
<evidence type="ECO:0000259" key="6">
    <source>
        <dbReference type="PROSITE" id="PS51077"/>
    </source>
</evidence>
<evidence type="ECO:0000256" key="2">
    <source>
        <dbReference type="ARBA" id="ARBA00023125"/>
    </source>
</evidence>
<dbReference type="PANTHER" id="PTHR30136">
    <property type="entry name" value="HELIX-TURN-HELIX TRANSCRIPTIONAL REGULATOR, ICLR FAMILY"/>
    <property type="match status" value="1"/>
</dbReference>
<dbReference type="OrthoDB" id="9791752at2"/>
<keyword evidence="1" id="KW-0805">Transcription regulation</keyword>
<evidence type="ECO:0000256" key="3">
    <source>
        <dbReference type="ARBA" id="ARBA00023163"/>
    </source>
</evidence>
<dbReference type="PANTHER" id="PTHR30136:SF24">
    <property type="entry name" value="HTH-TYPE TRANSCRIPTIONAL REPRESSOR ALLR"/>
    <property type="match status" value="1"/>
</dbReference>
<dbReference type="SUPFAM" id="SSF55781">
    <property type="entry name" value="GAF domain-like"/>
    <property type="match status" value="1"/>
</dbReference>
<dbReference type="InterPro" id="IPR036388">
    <property type="entry name" value="WH-like_DNA-bd_sf"/>
</dbReference>
<keyword evidence="9" id="KW-1185">Reference proteome</keyword>
<name>A0A0U2IMP6_9BACL</name>
<dbReference type="InterPro" id="IPR050707">
    <property type="entry name" value="HTH_MetabolicPath_Reg"/>
</dbReference>
<keyword evidence="2" id="KW-0238">DNA-binding</keyword>
<dbReference type="PATRIC" id="fig|162209.4.peg.2900"/>
<dbReference type="Pfam" id="PF09339">
    <property type="entry name" value="HTH_IclR"/>
    <property type="match status" value="1"/>
</dbReference>
<dbReference type="PROSITE" id="PS51077">
    <property type="entry name" value="HTH_ICLR"/>
    <property type="match status" value="1"/>
</dbReference>
<dbReference type="GO" id="GO:0003700">
    <property type="term" value="F:DNA-binding transcription factor activity"/>
    <property type="evidence" value="ECO:0007669"/>
    <property type="project" value="TreeGrafter"/>
</dbReference>
<reference evidence="9" key="1">
    <citation type="submission" date="2015-12" db="EMBL/GenBank/DDBJ databases">
        <title>Complete genome sequences of two moderately thermophilic Paenibacillus species.</title>
        <authorList>
            <person name="Butler R.III."/>
            <person name="Wang J."/>
            <person name="Stark B.C."/>
            <person name="Pombert J.-F."/>
        </authorList>
    </citation>
    <scope>NUCLEOTIDE SEQUENCE [LARGE SCALE GENOMIC DNA]</scope>
    <source>
        <strain evidence="9">32O-Y</strain>
    </source>
</reference>
<dbReference type="InterPro" id="IPR029016">
    <property type="entry name" value="GAF-like_dom_sf"/>
</dbReference>
<accession>A0A0U2IMP6</accession>
<dbReference type="Gene3D" id="3.30.450.40">
    <property type="match status" value="1"/>
</dbReference>
<sequence>MEGTEHQQVNSTVERALILLELVSEKGEGVALAELVKEVGLPKTTIYRLLETLKSRNYVQFDPSTDKYSIGLKTLEIGVFGLHKMQIVEVASRHLRELSEITGETSFFAAYHSGETVYLYKIEGSRSISIRAELGMRRPVHCTAVGKAILSTYSREEVNRIIQEKGMARYTPNTIVDLEQLHEELRNIRKAGYAMDREEIEAGLTCYAVPIYNYTGRSVGTISLGGPASRMVENKNELTRELMEAGLRISRRLGFVPRIGSKL</sequence>
<dbReference type="GO" id="GO:0003677">
    <property type="term" value="F:DNA binding"/>
    <property type="evidence" value="ECO:0007669"/>
    <property type="project" value="UniProtKB-KW"/>
</dbReference>
<proteinExistence type="predicted"/>
<protein>
    <recommendedName>
        <fullName evidence="5">Glycerol operon regulatory protein</fullName>
    </recommendedName>
</protein>
<dbReference type="AlphaFoldDB" id="A0A0U2IMP6"/>
<evidence type="ECO:0000259" key="7">
    <source>
        <dbReference type="PROSITE" id="PS51078"/>
    </source>
</evidence>
<dbReference type="EMBL" id="CP013652">
    <property type="protein sequence ID" value="ALS23099.1"/>
    <property type="molecule type" value="Genomic_DNA"/>
</dbReference>
<dbReference type="FunFam" id="1.10.10.10:FF:000056">
    <property type="entry name" value="IclR family transcriptional regulator"/>
    <property type="match status" value="1"/>
</dbReference>
<evidence type="ECO:0000256" key="1">
    <source>
        <dbReference type="ARBA" id="ARBA00023015"/>
    </source>
</evidence>
<evidence type="ECO:0000313" key="9">
    <source>
        <dbReference type="Proteomes" id="UP000061660"/>
    </source>
</evidence>
<feature type="domain" description="HTH iclR-type" evidence="6">
    <location>
        <begin position="10"/>
        <end position="72"/>
    </location>
</feature>
<dbReference type="STRING" id="162209.IJ22_27260"/>
<dbReference type="InterPro" id="IPR014757">
    <property type="entry name" value="Tscrpt_reg_IclR_C"/>
</dbReference>
<dbReference type="KEGG" id="pnp:IJ22_27260"/>
<evidence type="ECO:0000256" key="5">
    <source>
        <dbReference type="ARBA" id="ARBA00070406"/>
    </source>
</evidence>
<organism evidence="8 9">
    <name type="scientific">Paenibacillus naphthalenovorans</name>
    <dbReference type="NCBI Taxonomy" id="162209"/>
    <lineage>
        <taxon>Bacteria</taxon>
        <taxon>Bacillati</taxon>
        <taxon>Bacillota</taxon>
        <taxon>Bacilli</taxon>
        <taxon>Bacillales</taxon>
        <taxon>Paenibacillaceae</taxon>
        <taxon>Paenibacillus</taxon>
    </lineage>
</organism>
<dbReference type="PROSITE" id="PS51078">
    <property type="entry name" value="ICLR_ED"/>
    <property type="match status" value="1"/>
</dbReference>